<evidence type="ECO:0000256" key="3">
    <source>
        <dbReference type="ARBA" id="ARBA00022801"/>
    </source>
</evidence>
<evidence type="ECO:0000256" key="8">
    <source>
        <dbReference type="ARBA" id="ARBA00041520"/>
    </source>
</evidence>
<dbReference type="Gene3D" id="3.40.50.1820">
    <property type="entry name" value="alpha/beta hydrolase"/>
    <property type="match status" value="1"/>
</dbReference>
<evidence type="ECO:0000256" key="13">
    <source>
        <dbReference type="ARBA" id="ARBA00047972"/>
    </source>
</evidence>
<evidence type="ECO:0000256" key="12">
    <source>
        <dbReference type="ARBA" id="ARBA00047409"/>
    </source>
</evidence>
<dbReference type="InterPro" id="IPR052382">
    <property type="entry name" value="ABHD10_acyl-thioesterase"/>
</dbReference>
<keyword evidence="4" id="KW-0809">Transit peptide</keyword>
<dbReference type="SUPFAM" id="SSF53474">
    <property type="entry name" value="alpha/beta-Hydrolases"/>
    <property type="match status" value="1"/>
</dbReference>
<keyword evidence="16" id="KW-1185">Reference proteome</keyword>
<evidence type="ECO:0000256" key="4">
    <source>
        <dbReference type="ARBA" id="ARBA00022946"/>
    </source>
</evidence>
<dbReference type="EC" id="3.1.1.93" evidence="6"/>
<comment type="function">
    <text evidence="11">Acts as an acyl-protein thioesterase that hydrolyzes fatty acids from acylated residues in proteins. Regulates the mitochondrial S-depalmitoylation of the nucleophilic active site residue of peroxiredoxin-5/PRDX5, a key antioxidant protein, therefore modulating mitochondrial antioxidant ability. Also catalyzes the deglucuronidation of mycophenolic acid acyl-glucuronide, an active metabolite of the immunosuppressant drug mycophenolate.</text>
</comment>
<evidence type="ECO:0000313" key="15">
    <source>
        <dbReference type="EMBL" id="CAJ1391447.1"/>
    </source>
</evidence>
<protein>
    <recommendedName>
        <fullName evidence="7">Palmitoyl-protein thioesterase ABHD10, mitochondrial</fullName>
        <ecNumber evidence="6">3.1.1.93</ecNumber>
        <ecNumber evidence="2">3.1.2.22</ecNumber>
    </recommendedName>
    <alternativeName>
        <fullName evidence="9">Acyl-protein thioesterase ABHD10</fullName>
    </alternativeName>
    <alternativeName>
        <fullName evidence="10">Alpha/beta hydrolase domain-containing protein 10</fullName>
    </alternativeName>
    <alternativeName>
        <fullName evidence="8">Mycophenolic acid acyl-glucuronide esterase, mitochondrial</fullName>
    </alternativeName>
</protein>
<evidence type="ECO:0000256" key="9">
    <source>
        <dbReference type="ARBA" id="ARBA00042645"/>
    </source>
</evidence>
<proteinExistence type="predicted"/>
<keyword evidence="3" id="KW-0378">Hydrolase</keyword>
<dbReference type="EMBL" id="CAUJNA010002223">
    <property type="protein sequence ID" value="CAJ1391447.1"/>
    <property type="molecule type" value="Genomic_DNA"/>
</dbReference>
<evidence type="ECO:0000256" key="2">
    <source>
        <dbReference type="ARBA" id="ARBA00012423"/>
    </source>
</evidence>
<comment type="caution">
    <text evidence="15">The sequence shown here is derived from an EMBL/GenBank/DDBJ whole genome shotgun (WGS) entry which is preliminary data.</text>
</comment>
<dbReference type="PANTHER" id="PTHR16138:SF7">
    <property type="entry name" value="PALMITOYL-PROTEIN THIOESTERASE ABHD10, MITOCHONDRIAL"/>
    <property type="match status" value="1"/>
</dbReference>
<evidence type="ECO:0000256" key="7">
    <source>
        <dbReference type="ARBA" id="ARBA00039314"/>
    </source>
</evidence>
<gene>
    <name evidence="15" type="ORF">EVOR1521_LOCUS16711</name>
</gene>
<feature type="domain" description="AB hydrolase-1" evidence="14">
    <location>
        <begin position="63"/>
        <end position="250"/>
    </location>
</feature>
<accession>A0AA36IP91</accession>
<keyword evidence="5" id="KW-0496">Mitochondrion</keyword>
<dbReference type="AlphaFoldDB" id="A0AA36IP91"/>
<evidence type="ECO:0000259" key="14">
    <source>
        <dbReference type="Pfam" id="PF12697"/>
    </source>
</evidence>
<name>A0AA36IP91_9DINO</name>
<reference evidence="15" key="1">
    <citation type="submission" date="2023-08" db="EMBL/GenBank/DDBJ databases">
        <authorList>
            <person name="Chen Y."/>
            <person name="Shah S."/>
            <person name="Dougan E. K."/>
            <person name="Thang M."/>
            <person name="Chan C."/>
        </authorList>
    </citation>
    <scope>NUCLEOTIDE SEQUENCE</scope>
</reference>
<evidence type="ECO:0000313" key="16">
    <source>
        <dbReference type="Proteomes" id="UP001178507"/>
    </source>
</evidence>
<evidence type="ECO:0000256" key="6">
    <source>
        <dbReference type="ARBA" id="ARBA00039132"/>
    </source>
</evidence>
<dbReference type="GO" id="GO:0102390">
    <property type="term" value="F:mycophenolic acid acyl-glucuronide esterase activity"/>
    <property type="evidence" value="ECO:0007669"/>
    <property type="project" value="UniProtKB-EC"/>
</dbReference>
<dbReference type="GO" id="GO:0005739">
    <property type="term" value="C:mitochondrion"/>
    <property type="evidence" value="ECO:0007669"/>
    <property type="project" value="UniProtKB-SubCell"/>
</dbReference>
<evidence type="ECO:0000256" key="1">
    <source>
        <dbReference type="ARBA" id="ARBA00004173"/>
    </source>
</evidence>
<dbReference type="Proteomes" id="UP001178507">
    <property type="component" value="Unassembled WGS sequence"/>
</dbReference>
<organism evidence="15 16">
    <name type="scientific">Effrenium voratum</name>
    <dbReference type="NCBI Taxonomy" id="2562239"/>
    <lineage>
        <taxon>Eukaryota</taxon>
        <taxon>Sar</taxon>
        <taxon>Alveolata</taxon>
        <taxon>Dinophyceae</taxon>
        <taxon>Suessiales</taxon>
        <taxon>Symbiodiniaceae</taxon>
        <taxon>Effrenium</taxon>
    </lineage>
</organism>
<evidence type="ECO:0000256" key="10">
    <source>
        <dbReference type="ARBA" id="ARBA00042704"/>
    </source>
</evidence>
<evidence type="ECO:0000256" key="11">
    <source>
        <dbReference type="ARBA" id="ARBA00046047"/>
    </source>
</evidence>
<sequence>MAQGPPEEREMDEQSLTVDGAEIAVCHRTGGAPNFVWLGGYRSDMDGTKAVELDRWCGEHAMACTRFDYSGHGRSGGDFRAGTISRWLGEALAVTENVCAPPLVLVGSSMGAWIALRMVAELNRGGVGDPIAGLLLLAPAPDFTSELHEPKLTGAQKRDLQEQGYFAEPTPYGPEPNIFMRDLFEDGRNNRVMTGPIDTHCPVRIIQGQADPDVPWQHAQRLFELLSKDDAVISYVKDGDHRLSRPQDIAMMLDAAGALAGKSGGQGGGQG</sequence>
<comment type="catalytic activity">
    <reaction evidence="13">
        <text>mycophenolic acid O-acyl-beta-D-glucuronide + H2O = mycophenolate + D-glucuronate + H(+)</text>
        <dbReference type="Rhea" id="RHEA:34179"/>
        <dbReference type="ChEBI" id="CHEBI:15377"/>
        <dbReference type="ChEBI" id="CHEBI:15378"/>
        <dbReference type="ChEBI" id="CHEBI:58720"/>
        <dbReference type="ChEBI" id="CHEBI:62932"/>
        <dbReference type="ChEBI" id="CHEBI:66982"/>
        <dbReference type="EC" id="3.1.1.93"/>
    </reaction>
    <physiologicalReaction direction="left-to-right" evidence="13">
        <dbReference type="Rhea" id="RHEA:34180"/>
    </physiologicalReaction>
</comment>
<comment type="subcellular location">
    <subcellularLocation>
        <location evidence="1">Mitochondrion</location>
    </subcellularLocation>
</comment>
<dbReference type="GO" id="GO:0008474">
    <property type="term" value="F:palmitoyl-(protein) hydrolase activity"/>
    <property type="evidence" value="ECO:0007669"/>
    <property type="project" value="UniProtKB-EC"/>
</dbReference>
<dbReference type="Pfam" id="PF12697">
    <property type="entry name" value="Abhydrolase_6"/>
    <property type="match status" value="1"/>
</dbReference>
<dbReference type="PANTHER" id="PTHR16138">
    <property type="entry name" value="MYCOPHENOLIC ACID ACYL-GLUCURONIDE ESTERASE, MITOCHONDRIAL"/>
    <property type="match status" value="1"/>
</dbReference>
<dbReference type="InterPro" id="IPR029058">
    <property type="entry name" value="AB_hydrolase_fold"/>
</dbReference>
<dbReference type="InterPro" id="IPR000073">
    <property type="entry name" value="AB_hydrolase_1"/>
</dbReference>
<comment type="catalytic activity">
    <reaction evidence="12">
        <text>S-hexadecanoyl-L-cysteinyl-[protein] + H2O = L-cysteinyl-[protein] + hexadecanoate + H(+)</text>
        <dbReference type="Rhea" id="RHEA:19233"/>
        <dbReference type="Rhea" id="RHEA-COMP:10131"/>
        <dbReference type="Rhea" id="RHEA-COMP:11032"/>
        <dbReference type="ChEBI" id="CHEBI:7896"/>
        <dbReference type="ChEBI" id="CHEBI:15377"/>
        <dbReference type="ChEBI" id="CHEBI:15378"/>
        <dbReference type="ChEBI" id="CHEBI:29950"/>
        <dbReference type="ChEBI" id="CHEBI:74151"/>
        <dbReference type="EC" id="3.1.2.22"/>
    </reaction>
    <physiologicalReaction direction="left-to-right" evidence="12">
        <dbReference type="Rhea" id="RHEA:19234"/>
    </physiologicalReaction>
</comment>
<dbReference type="EC" id="3.1.2.22" evidence="2"/>
<evidence type="ECO:0000256" key="5">
    <source>
        <dbReference type="ARBA" id="ARBA00023128"/>
    </source>
</evidence>